<dbReference type="STRING" id="1082931.KKY_2787"/>
<organism evidence="2 3">
    <name type="scientific">Pelagibacterium halotolerans (strain DSM 22347 / JCM 15775 / CGMCC 1.7692 / B2)</name>
    <dbReference type="NCBI Taxonomy" id="1082931"/>
    <lineage>
        <taxon>Bacteria</taxon>
        <taxon>Pseudomonadati</taxon>
        <taxon>Pseudomonadota</taxon>
        <taxon>Alphaproteobacteria</taxon>
        <taxon>Hyphomicrobiales</taxon>
        <taxon>Devosiaceae</taxon>
        <taxon>Pelagibacterium</taxon>
    </lineage>
</organism>
<evidence type="ECO:0000313" key="3">
    <source>
        <dbReference type="Proteomes" id="UP000008850"/>
    </source>
</evidence>
<dbReference type="AlphaFoldDB" id="G4RD10"/>
<name>G4RD10_PELHB</name>
<evidence type="ECO:0000313" key="2">
    <source>
        <dbReference type="EMBL" id="AEQ52793.1"/>
    </source>
</evidence>
<dbReference type="PRINTS" id="PR00368">
    <property type="entry name" value="FADPNR"/>
</dbReference>
<evidence type="ECO:0000256" key="1">
    <source>
        <dbReference type="ARBA" id="ARBA00023002"/>
    </source>
</evidence>
<dbReference type="Proteomes" id="UP000008850">
    <property type="component" value="Chromosome"/>
</dbReference>
<dbReference type="InterPro" id="IPR050982">
    <property type="entry name" value="Auxin_biosynth/cation_transpt"/>
</dbReference>
<keyword evidence="1" id="KW-0560">Oxidoreductase</keyword>
<dbReference type="Pfam" id="PF13738">
    <property type="entry name" value="Pyr_redox_3"/>
    <property type="match status" value="1"/>
</dbReference>
<dbReference type="eggNOG" id="COG2072">
    <property type="taxonomic scope" value="Bacteria"/>
</dbReference>
<reference evidence="2 3" key="1">
    <citation type="journal article" date="2012" name="J. Bacteriol.">
        <title>Complete genome sequence of Pelagibacterium halotolerans B2T.</title>
        <authorList>
            <person name="Huo Y.Y."/>
            <person name="Cheng H."/>
            <person name="Han X.F."/>
            <person name="Jiang X.W."/>
            <person name="Sun C."/>
            <person name="Zhang X.Q."/>
            <person name="Zhu X.F."/>
            <person name="Liu Y.F."/>
            <person name="Li P.F."/>
            <person name="Ni P.X."/>
            <person name="Wu M."/>
        </authorList>
    </citation>
    <scope>NUCLEOTIDE SEQUENCE [LARGE SCALE GENOMIC DNA]</scope>
    <source>
        <strain evidence="3">DSM 22347 / JCM 15775 / CGMCC 1.7692 / B2</strain>
    </source>
</reference>
<dbReference type="GO" id="GO:0050660">
    <property type="term" value="F:flavin adenine dinucleotide binding"/>
    <property type="evidence" value="ECO:0007669"/>
    <property type="project" value="TreeGrafter"/>
</dbReference>
<gene>
    <name evidence="2" type="ordered locus">KKY_2787</name>
</gene>
<dbReference type="PANTHER" id="PTHR43539:SF78">
    <property type="entry name" value="FLAVIN-CONTAINING MONOOXYGENASE"/>
    <property type="match status" value="1"/>
</dbReference>
<dbReference type="InterPro" id="IPR036188">
    <property type="entry name" value="FAD/NAD-bd_sf"/>
</dbReference>
<dbReference type="EMBL" id="CP003075">
    <property type="protein sequence ID" value="AEQ52793.1"/>
    <property type="molecule type" value="Genomic_DNA"/>
</dbReference>
<sequence length="356" mass="38463">MLDQRASVLDTDVLVIGAGQAGLAAGYHLTRNGVKFVIAEREGRAGASWLRRYKSLTLFTPRRLDELPGLSLKGEAGGYPTRDEFAAYLDAYAKAYHLPIRYGFPITRLERFDGGRFLATGPGPELISARAVVVATGGFQVPVVPALSSGLERSVVQLTPETYRNLGSIAQGPVLVIGDGASGRDIAAELSLLHTVLLSGGRRRRLLPERIFGVSIWTWLAATGLLRAPAESLLGRKMREADPFPNRSRSDRDLLDRGVVRKARVIGVHGNRALFADGSSADVGAVIWCMGYRDEFGWLAIEEAKDTSGNVKHDKGHSPVAGLFYVGRPWQRNRGSGLVLGVGEDARLIVAAAIRL</sequence>
<dbReference type="PANTHER" id="PTHR43539">
    <property type="entry name" value="FLAVIN-BINDING MONOOXYGENASE-LIKE PROTEIN (AFU_ORTHOLOGUE AFUA_4G09220)"/>
    <property type="match status" value="1"/>
</dbReference>
<dbReference type="GO" id="GO:0004497">
    <property type="term" value="F:monooxygenase activity"/>
    <property type="evidence" value="ECO:0007669"/>
    <property type="project" value="TreeGrafter"/>
</dbReference>
<dbReference type="SUPFAM" id="SSF51905">
    <property type="entry name" value="FAD/NAD(P)-binding domain"/>
    <property type="match status" value="1"/>
</dbReference>
<keyword evidence="3" id="KW-1185">Reference proteome</keyword>
<protein>
    <submittedName>
        <fullName evidence="2">Potassium transporter (Trk family)</fullName>
    </submittedName>
</protein>
<dbReference type="HOGENOM" id="CLU_006909_1_0_5"/>
<dbReference type="KEGG" id="phl:KKY_2787"/>
<proteinExistence type="predicted"/>
<dbReference type="Gene3D" id="3.50.50.60">
    <property type="entry name" value="FAD/NAD(P)-binding domain"/>
    <property type="match status" value="1"/>
</dbReference>
<dbReference type="PRINTS" id="PR00469">
    <property type="entry name" value="PNDRDTASEII"/>
</dbReference>
<accession>G4RD10</accession>
<dbReference type="RefSeq" id="WP_014131940.1">
    <property type="nucleotide sequence ID" value="NC_016078.1"/>
</dbReference>